<dbReference type="Proteomes" id="UP001239111">
    <property type="component" value="Chromosome 4"/>
</dbReference>
<evidence type="ECO:0000313" key="1">
    <source>
        <dbReference type="EMBL" id="KAJ8666327.1"/>
    </source>
</evidence>
<name>A0ACC2N7M7_9HYME</name>
<accession>A0ACC2N7M7</accession>
<comment type="caution">
    <text evidence="1">The sequence shown here is derived from an EMBL/GenBank/DDBJ whole genome shotgun (WGS) entry which is preliminary data.</text>
</comment>
<sequence length="685" mass="74407">MQSRRCGPRKHGNPGEAESPESPASNYALTHTRSRNWDARKMRTQNPTSHDDGINDQMPLREASVFYRTMLGMPLPDRSTFPGPGQRRWLSGAPGGWWPTLNSSESSDDGSTVTQDTGYPQEASSDDDAQTVHCPLEYVGTPGRVDEEDKAFKKMRISAWASTGTYPAVDPGPTRDEPQPSSTPLSALTGPLHRASPDLPHGLPDDPTPMESDEDLHAVSTIIAPPHGGDESSRDSGFPSLVLPEGEGIPDAVDTASQPTNRTEDLISTEAVAARPSLRRRTRAERAARNARGAILQDLTIEQQPSTPHAMASSKKYDMSLEQAYFDLEAEYRRTGSPTDGRKLIKNIQKDCRKKLKREALSEWRAKKRTQLEQEQARAQQAINELGLASSVRVVPVRKRSRTNQTTTASTSAPAGERRAVQAIEELGLSSSVQIVPAKKKPRTKKPTTASTSISTDSEVQTGSVQVTNPGSWEPVRNVQMRVVSSSRDETVPGPSTSRGDIILPQTLTADDSTSNIPTGQIQEPENSLVANKAPVSRCAHFVIPGQDIAHAAPKQLDLMVLLDDIPKMQAIPATQVLGSPFIQAEQGEQSLLHMLESAANMGDRPRTPSTPRHLSGRDRASYPSPGRSGADPSMPSLPTSDLVQHLMQDGHAPIRLRIRRIDEHHHEATMGAGTKAATTARTST</sequence>
<proteinExistence type="predicted"/>
<keyword evidence="2" id="KW-1185">Reference proteome</keyword>
<dbReference type="EMBL" id="CM056744">
    <property type="protein sequence ID" value="KAJ8666327.1"/>
    <property type="molecule type" value="Genomic_DNA"/>
</dbReference>
<gene>
    <name evidence="1" type="ORF">QAD02_007989</name>
</gene>
<protein>
    <submittedName>
        <fullName evidence="1">Uncharacterized protein</fullName>
    </submittedName>
</protein>
<organism evidence="1 2">
    <name type="scientific">Eretmocerus hayati</name>
    <dbReference type="NCBI Taxonomy" id="131215"/>
    <lineage>
        <taxon>Eukaryota</taxon>
        <taxon>Metazoa</taxon>
        <taxon>Ecdysozoa</taxon>
        <taxon>Arthropoda</taxon>
        <taxon>Hexapoda</taxon>
        <taxon>Insecta</taxon>
        <taxon>Pterygota</taxon>
        <taxon>Neoptera</taxon>
        <taxon>Endopterygota</taxon>
        <taxon>Hymenoptera</taxon>
        <taxon>Apocrita</taxon>
        <taxon>Proctotrupomorpha</taxon>
        <taxon>Chalcidoidea</taxon>
        <taxon>Aphelinidae</taxon>
        <taxon>Aphelininae</taxon>
        <taxon>Eretmocerus</taxon>
    </lineage>
</organism>
<evidence type="ECO:0000313" key="2">
    <source>
        <dbReference type="Proteomes" id="UP001239111"/>
    </source>
</evidence>
<reference evidence="1" key="1">
    <citation type="submission" date="2023-04" db="EMBL/GenBank/DDBJ databases">
        <title>A chromosome-level genome assembly of the parasitoid wasp Eretmocerus hayati.</title>
        <authorList>
            <person name="Zhong Y."/>
            <person name="Liu S."/>
            <person name="Liu Y."/>
        </authorList>
    </citation>
    <scope>NUCLEOTIDE SEQUENCE</scope>
    <source>
        <strain evidence="1">ZJU_SS_LIU_2023</strain>
    </source>
</reference>